<sequence length="162" mass="18224">MFRRGSAPCAGLKEYSTKQTNVTEGPKLHLKFILPTTSKMENGELSEGTSRGRSRGRCSDKSKLSTGFSGRTAKPRRLRNPRVKSRTLEIFGRVKLETLELAGAHELHHGTIDSCSIYYRERERRNGPRICKPGFPGYQSFFVGFPLVTYDPPHPPTHSFAI</sequence>
<dbReference type="Proteomes" id="UP000186922">
    <property type="component" value="Unassembled WGS sequence"/>
</dbReference>
<accession>A0A1D1UKS9</accession>
<evidence type="ECO:0000256" key="1">
    <source>
        <dbReference type="SAM" id="MobiDB-lite"/>
    </source>
</evidence>
<feature type="region of interest" description="Disordered" evidence="1">
    <location>
        <begin position="39"/>
        <end position="81"/>
    </location>
</feature>
<evidence type="ECO:0000313" key="2">
    <source>
        <dbReference type="EMBL" id="GAU89150.1"/>
    </source>
</evidence>
<comment type="caution">
    <text evidence="2">The sequence shown here is derived from an EMBL/GenBank/DDBJ whole genome shotgun (WGS) entry which is preliminary data.</text>
</comment>
<dbReference type="AlphaFoldDB" id="A0A1D1UKS9"/>
<reference evidence="2 3" key="1">
    <citation type="journal article" date="2016" name="Nat. Commun.">
        <title>Extremotolerant tardigrade genome and improved radiotolerance of human cultured cells by tardigrade-unique protein.</title>
        <authorList>
            <person name="Hashimoto T."/>
            <person name="Horikawa D.D."/>
            <person name="Saito Y."/>
            <person name="Kuwahara H."/>
            <person name="Kozuka-Hata H."/>
            <person name="Shin-I T."/>
            <person name="Minakuchi Y."/>
            <person name="Ohishi K."/>
            <person name="Motoyama A."/>
            <person name="Aizu T."/>
            <person name="Enomoto A."/>
            <person name="Kondo K."/>
            <person name="Tanaka S."/>
            <person name="Hara Y."/>
            <person name="Koshikawa S."/>
            <person name="Sagara H."/>
            <person name="Miura T."/>
            <person name="Yokobori S."/>
            <person name="Miyagawa K."/>
            <person name="Suzuki Y."/>
            <person name="Kubo T."/>
            <person name="Oyama M."/>
            <person name="Kohara Y."/>
            <person name="Fujiyama A."/>
            <person name="Arakawa K."/>
            <person name="Katayama T."/>
            <person name="Toyoda A."/>
            <person name="Kunieda T."/>
        </authorList>
    </citation>
    <scope>NUCLEOTIDE SEQUENCE [LARGE SCALE GENOMIC DNA]</scope>
    <source>
        <strain evidence="2 3">YOKOZUNA-1</strain>
    </source>
</reference>
<keyword evidence="3" id="KW-1185">Reference proteome</keyword>
<proteinExistence type="predicted"/>
<protein>
    <submittedName>
        <fullName evidence="2">Uncharacterized protein</fullName>
    </submittedName>
</protein>
<dbReference type="EMBL" id="BDGG01000001">
    <property type="protein sequence ID" value="GAU89150.1"/>
    <property type="molecule type" value="Genomic_DNA"/>
</dbReference>
<name>A0A1D1UKS9_RAMVA</name>
<gene>
    <name evidence="2" type="primary">RvY_01734-1</name>
    <name evidence="2" type="synonym">RvY_01734.1</name>
    <name evidence="2" type="ORF">RvY_01734</name>
</gene>
<evidence type="ECO:0000313" key="3">
    <source>
        <dbReference type="Proteomes" id="UP000186922"/>
    </source>
</evidence>
<organism evidence="2 3">
    <name type="scientific">Ramazzottius varieornatus</name>
    <name type="common">Water bear</name>
    <name type="synonym">Tardigrade</name>
    <dbReference type="NCBI Taxonomy" id="947166"/>
    <lineage>
        <taxon>Eukaryota</taxon>
        <taxon>Metazoa</taxon>
        <taxon>Ecdysozoa</taxon>
        <taxon>Tardigrada</taxon>
        <taxon>Eutardigrada</taxon>
        <taxon>Parachela</taxon>
        <taxon>Hypsibioidea</taxon>
        <taxon>Ramazzottiidae</taxon>
        <taxon>Ramazzottius</taxon>
    </lineage>
</organism>